<organism evidence="2 3">
    <name type="scientific">Aquatica leii</name>
    <dbReference type="NCBI Taxonomy" id="1421715"/>
    <lineage>
        <taxon>Eukaryota</taxon>
        <taxon>Metazoa</taxon>
        <taxon>Ecdysozoa</taxon>
        <taxon>Arthropoda</taxon>
        <taxon>Hexapoda</taxon>
        <taxon>Insecta</taxon>
        <taxon>Pterygota</taxon>
        <taxon>Neoptera</taxon>
        <taxon>Endopterygota</taxon>
        <taxon>Coleoptera</taxon>
        <taxon>Polyphaga</taxon>
        <taxon>Elateriformia</taxon>
        <taxon>Elateroidea</taxon>
        <taxon>Lampyridae</taxon>
        <taxon>Luciolinae</taxon>
        <taxon>Aquatica</taxon>
    </lineage>
</organism>
<dbReference type="EMBL" id="JARPUR010000004">
    <property type="protein sequence ID" value="KAK4877866.1"/>
    <property type="molecule type" value="Genomic_DNA"/>
</dbReference>
<dbReference type="AlphaFoldDB" id="A0AAN7P9V3"/>
<dbReference type="Proteomes" id="UP001353858">
    <property type="component" value="Unassembled WGS sequence"/>
</dbReference>
<feature type="signal peptide" evidence="1">
    <location>
        <begin position="1"/>
        <end position="18"/>
    </location>
</feature>
<evidence type="ECO:0000313" key="3">
    <source>
        <dbReference type="Proteomes" id="UP001353858"/>
    </source>
</evidence>
<protein>
    <submittedName>
        <fullName evidence="2">Uncharacterized protein</fullName>
    </submittedName>
</protein>
<evidence type="ECO:0000313" key="2">
    <source>
        <dbReference type="EMBL" id="KAK4877866.1"/>
    </source>
</evidence>
<sequence>MEVVILLTLLFLAGCSNALSPCGVKCRNYNTSYVLGYYWRDFYGTVPLDAVPGGLDEEGDVTFIGQVYIKEYELLPGTIYQGCSKISTSAYDKDIIADKNIKILCSSALHKLKWKLVNKNELYQLTNTHLVIGGSEIGLFINIGRIAYNGQTIIGKVLQNDPNNNGLAIPGTNTRFSNFEILTYNP</sequence>
<comment type="caution">
    <text evidence="2">The sequence shown here is derived from an EMBL/GenBank/DDBJ whole genome shotgun (WGS) entry which is preliminary data.</text>
</comment>
<gene>
    <name evidence="2" type="ORF">RN001_010372</name>
</gene>
<name>A0AAN7P9V3_9COLE</name>
<proteinExistence type="predicted"/>
<feature type="chain" id="PRO_5042899202" evidence="1">
    <location>
        <begin position="19"/>
        <end position="186"/>
    </location>
</feature>
<reference evidence="3" key="1">
    <citation type="submission" date="2023-01" db="EMBL/GenBank/DDBJ databases">
        <title>Key to firefly adult light organ development and bioluminescence: homeobox transcription factors regulate luciferase expression and transportation to peroxisome.</title>
        <authorList>
            <person name="Fu X."/>
        </authorList>
    </citation>
    <scope>NUCLEOTIDE SEQUENCE [LARGE SCALE GENOMIC DNA]</scope>
</reference>
<dbReference type="PANTHER" id="PTHR31649:SF10">
    <property type="entry name" value="IP19903P-RELATED"/>
    <property type="match status" value="1"/>
</dbReference>
<keyword evidence="3" id="KW-1185">Reference proteome</keyword>
<accession>A0AAN7P9V3</accession>
<keyword evidence="1" id="KW-0732">Signal</keyword>
<evidence type="ECO:0000256" key="1">
    <source>
        <dbReference type="SAM" id="SignalP"/>
    </source>
</evidence>
<dbReference type="PANTHER" id="PTHR31649">
    <property type="entry name" value="AGAP009604-PA"/>
    <property type="match status" value="1"/>
</dbReference>